<dbReference type="GO" id="GO:0003700">
    <property type="term" value="F:DNA-binding transcription factor activity"/>
    <property type="evidence" value="ECO:0007669"/>
    <property type="project" value="TreeGrafter"/>
</dbReference>
<dbReference type="SUPFAM" id="SSF46689">
    <property type="entry name" value="Homeodomain-like"/>
    <property type="match status" value="1"/>
</dbReference>
<dbReference type="Proteomes" id="UP000237655">
    <property type="component" value="Chromosome"/>
</dbReference>
<evidence type="ECO:0000256" key="1">
    <source>
        <dbReference type="ARBA" id="ARBA00023015"/>
    </source>
</evidence>
<dbReference type="PANTHER" id="PTHR30055:SF234">
    <property type="entry name" value="HTH-TYPE TRANSCRIPTIONAL REGULATOR BETI"/>
    <property type="match status" value="1"/>
</dbReference>
<feature type="domain" description="HTH tetR-type" evidence="5">
    <location>
        <begin position="13"/>
        <end position="73"/>
    </location>
</feature>
<dbReference type="AlphaFoldDB" id="A0A2S0MKW9"/>
<protein>
    <submittedName>
        <fullName evidence="6">TetR/AcrR family transcriptional regulator</fullName>
    </submittedName>
</protein>
<sequence length="196" mass="21396">MTKATAPKTKRGLARRAKILSAAEAVMGEQGFSTASIAEITRVAETAMGTFYIYFSSKEEIFHELVLEMGRITRTMVSAAIAGAPDRLSAERAGLEAFLRFVSARPSLYRIVEEARFVDPDAYRAYFSDFGDAYAAGLREAAANGEIAQGDADVRAWALMGMAKALGDRYVLWEDTPDFDRVVDEAHAMICHGLAP</sequence>
<keyword evidence="7" id="KW-1185">Reference proteome</keyword>
<dbReference type="InterPro" id="IPR009057">
    <property type="entry name" value="Homeodomain-like_sf"/>
</dbReference>
<keyword evidence="3" id="KW-0804">Transcription</keyword>
<dbReference type="Pfam" id="PF00440">
    <property type="entry name" value="TetR_N"/>
    <property type="match status" value="1"/>
</dbReference>
<dbReference type="SUPFAM" id="SSF48498">
    <property type="entry name" value="Tetracyclin repressor-like, C-terminal domain"/>
    <property type="match status" value="1"/>
</dbReference>
<reference evidence="7" key="1">
    <citation type="submission" date="2018-03" db="EMBL/GenBank/DDBJ databases">
        <title>Genomic analysis of the strain SH-1 isolated from shrimp intestine.</title>
        <authorList>
            <person name="Kim Y.-S."/>
            <person name="Kim S.-E."/>
            <person name="Kim K.-H."/>
        </authorList>
    </citation>
    <scope>NUCLEOTIDE SEQUENCE [LARGE SCALE GENOMIC DNA]</scope>
    <source>
        <strain evidence="7">SH-1</strain>
    </source>
</reference>
<dbReference type="KEGG" id="thas:C6Y53_01310"/>
<evidence type="ECO:0000256" key="2">
    <source>
        <dbReference type="ARBA" id="ARBA00023125"/>
    </source>
</evidence>
<feature type="DNA-binding region" description="H-T-H motif" evidence="4">
    <location>
        <begin position="36"/>
        <end position="55"/>
    </location>
</feature>
<dbReference type="InterPro" id="IPR036271">
    <property type="entry name" value="Tet_transcr_reg_TetR-rel_C_sf"/>
</dbReference>
<dbReference type="PRINTS" id="PR00455">
    <property type="entry name" value="HTHTETR"/>
</dbReference>
<dbReference type="PANTHER" id="PTHR30055">
    <property type="entry name" value="HTH-TYPE TRANSCRIPTIONAL REGULATOR RUTR"/>
    <property type="match status" value="1"/>
</dbReference>
<name>A0A2S0MKW9_9RHOB</name>
<dbReference type="EMBL" id="CP027665">
    <property type="protein sequence ID" value="AVO36477.1"/>
    <property type="molecule type" value="Genomic_DNA"/>
</dbReference>
<dbReference type="Gene3D" id="1.10.357.10">
    <property type="entry name" value="Tetracycline Repressor, domain 2"/>
    <property type="match status" value="1"/>
</dbReference>
<keyword evidence="2 4" id="KW-0238">DNA-binding</keyword>
<gene>
    <name evidence="6" type="ORF">C6Y53_01310</name>
</gene>
<keyword evidence="1" id="KW-0805">Transcription regulation</keyword>
<organism evidence="6 7">
    <name type="scientific">Pukyongiella litopenaei</name>
    <dbReference type="NCBI Taxonomy" id="2605946"/>
    <lineage>
        <taxon>Bacteria</taxon>
        <taxon>Pseudomonadati</taxon>
        <taxon>Pseudomonadota</taxon>
        <taxon>Alphaproteobacteria</taxon>
        <taxon>Rhodobacterales</taxon>
        <taxon>Paracoccaceae</taxon>
        <taxon>Pukyongiella</taxon>
    </lineage>
</organism>
<dbReference type="GO" id="GO:0000976">
    <property type="term" value="F:transcription cis-regulatory region binding"/>
    <property type="evidence" value="ECO:0007669"/>
    <property type="project" value="TreeGrafter"/>
</dbReference>
<dbReference type="Gene3D" id="1.10.10.60">
    <property type="entry name" value="Homeodomain-like"/>
    <property type="match status" value="1"/>
</dbReference>
<proteinExistence type="predicted"/>
<dbReference type="InterPro" id="IPR001647">
    <property type="entry name" value="HTH_TetR"/>
</dbReference>
<evidence type="ECO:0000256" key="4">
    <source>
        <dbReference type="PROSITE-ProRule" id="PRU00335"/>
    </source>
</evidence>
<evidence type="ECO:0000313" key="7">
    <source>
        <dbReference type="Proteomes" id="UP000237655"/>
    </source>
</evidence>
<evidence type="ECO:0000259" key="5">
    <source>
        <dbReference type="PROSITE" id="PS50977"/>
    </source>
</evidence>
<dbReference type="InterPro" id="IPR050109">
    <property type="entry name" value="HTH-type_TetR-like_transc_reg"/>
</dbReference>
<dbReference type="PROSITE" id="PS50977">
    <property type="entry name" value="HTH_TETR_2"/>
    <property type="match status" value="1"/>
</dbReference>
<evidence type="ECO:0000256" key="3">
    <source>
        <dbReference type="ARBA" id="ARBA00023163"/>
    </source>
</evidence>
<accession>A0A2S0MKW9</accession>
<evidence type="ECO:0000313" key="6">
    <source>
        <dbReference type="EMBL" id="AVO36477.1"/>
    </source>
</evidence>
<dbReference type="RefSeq" id="WP_106470792.1">
    <property type="nucleotide sequence ID" value="NZ_CP027665.1"/>
</dbReference>